<proteinExistence type="predicted"/>
<accession>A0A6I2MHS6</accession>
<dbReference type="RefSeq" id="WP_154319617.1">
    <property type="nucleotide sequence ID" value="NZ_CAJGAA010000005.1"/>
</dbReference>
<dbReference type="InterPro" id="IPR049644">
    <property type="entry name" value="GvpU-like"/>
</dbReference>
<gene>
    <name evidence="1" type="ORF">GJU41_22125</name>
</gene>
<dbReference type="AlphaFoldDB" id="A0A6I2MHS6"/>
<dbReference type="EMBL" id="WKKF01000015">
    <property type="protein sequence ID" value="MRX56646.1"/>
    <property type="molecule type" value="Genomic_DNA"/>
</dbReference>
<comment type="caution">
    <text evidence="1">The sequence shown here is derived from an EMBL/GenBank/DDBJ whole genome shotgun (WGS) entry which is preliminary data.</text>
</comment>
<sequence>MRHENRQDPVLETLVITANHHDIKVNLLLTVNGVLVSGTMISAKEYLMECGKRFEKNEDDETKLLSQKFYEASKGTGDHKSAAYVHLKNVQIKGNQVPSSSYWRCRIDDVSGFVIGN</sequence>
<dbReference type="Proteomes" id="UP000441585">
    <property type="component" value="Unassembled WGS sequence"/>
</dbReference>
<dbReference type="NCBIfam" id="NF041667">
    <property type="entry name" value="GvpU"/>
    <property type="match status" value="1"/>
</dbReference>
<keyword evidence="2" id="KW-1185">Reference proteome</keyword>
<reference evidence="1 2" key="1">
    <citation type="submission" date="2019-11" db="EMBL/GenBank/DDBJ databases">
        <title>Bacillus idriensis genome.</title>
        <authorList>
            <person name="Konopka E.N."/>
            <person name="Newman J.D."/>
        </authorList>
    </citation>
    <scope>NUCLEOTIDE SEQUENCE [LARGE SCALE GENOMIC DNA]</scope>
    <source>
        <strain evidence="1 2">DSM 19097</strain>
    </source>
</reference>
<protein>
    <recommendedName>
        <fullName evidence="3">Gas vesicle protein GvpU</fullName>
    </recommendedName>
</protein>
<evidence type="ECO:0008006" key="3">
    <source>
        <dbReference type="Google" id="ProtNLM"/>
    </source>
</evidence>
<name>A0A6I2MHS6_9BACI</name>
<organism evidence="1 2">
    <name type="scientific">Metabacillus idriensis</name>
    <dbReference type="NCBI Taxonomy" id="324768"/>
    <lineage>
        <taxon>Bacteria</taxon>
        <taxon>Bacillati</taxon>
        <taxon>Bacillota</taxon>
        <taxon>Bacilli</taxon>
        <taxon>Bacillales</taxon>
        <taxon>Bacillaceae</taxon>
        <taxon>Metabacillus</taxon>
    </lineage>
</organism>
<evidence type="ECO:0000313" key="2">
    <source>
        <dbReference type="Proteomes" id="UP000441585"/>
    </source>
</evidence>
<evidence type="ECO:0000313" key="1">
    <source>
        <dbReference type="EMBL" id="MRX56646.1"/>
    </source>
</evidence>